<dbReference type="PROSITE" id="PS00856">
    <property type="entry name" value="GUANYLATE_KINASE_1"/>
    <property type="match status" value="1"/>
</dbReference>
<keyword evidence="9" id="KW-0963">Cytoplasm</keyword>
<accession>A0A8I1GCV0</accession>
<keyword evidence="6 9" id="KW-0418">Kinase</keyword>
<keyword evidence="7 9" id="KW-0067">ATP-binding</keyword>
<comment type="caution">
    <text evidence="11">The sequence shown here is derived from an EMBL/GenBank/DDBJ whole genome shotgun (WGS) entry which is preliminary data.</text>
</comment>
<organism evidence="11 12">
    <name type="scientific">Rhodomicrobium udaipurense</name>
    <dbReference type="NCBI Taxonomy" id="1202716"/>
    <lineage>
        <taxon>Bacteria</taxon>
        <taxon>Pseudomonadati</taxon>
        <taxon>Pseudomonadota</taxon>
        <taxon>Alphaproteobacteria</taxon>
        <taxon>Hyphomicrobiales</taxon>
        <taxon>Hyphomicrobiaceae</taxon>
        <taxon>Rhodomicrobium</taxon>
    </lineage>
</organism>
<dbReference type="PANTHER" id="PTHR23117:SF13">
    <property type="entry name" value="GUANYLATE KINASE"/>
    <property type="match status" value="1"/>
</dbReference>
<dbReference type="CDD" id="cd00071">
    <property type="entry name" value="GMPK"/>
    <property type="match status" value="1"/>
</dbReference>
<dbReference type="PANTHER" id="PTHR23117">
    <property type="entry name" value="GUANYLATE KINASE-RELATED"/>
    <property type="match status" value="1"/>
</dbReference>
<comment type="catalytic activity">
    <reaction evidence="9">
        <text>GMP + ATP = GDP + ADP</text>
        <dbReference type="Rhea" id="RHEA:20780"/>
        <dbReference type="ChEBI" id="CHEBI:30616"/>
        <dbReference type="ChEBI" id="CHEBI:58115"/>
        <dbReference type="ChEBI" id="CHEBI:58189"/>
        <dbReference type="ChEBI" id="CHEBI:456216"/>
        <dbReference type="EC" id="2.7.4.8"/>
    </reaction>
</comment>
<keyword evidence="4 9" id="KW-0808">Transferase</keyword>
<name>A0A8I1GCV0_9HYPH</name>
<dbReference type="InterPro" id="IPR020590">
    <property type="entry name" value="Guanylate_kinase_CS"/>
</dbReference>
<evidence type="ECO:0000313" key="12">
    <source>
        <dbReference type="Proteomes" id="UP000623250"/>
    </source>
</evidence>
<evidence type="ECO:0000256" key="1">
    <source>
        <dbReference type="ARBA" id="ARBA00005790"/>
    </source>
</evidence>
<comment type="function">
    <text evidence="9">Essential for recycling GMP and indirectly, cGMP.</text>
</comment>
<dbReference type="Gene3D" id="3.30.63.10">
    <property type="entry name" value="Guanylate Kinase phosphate binding domain"/>
    <property type="match status" value="1"/>
</dbReference>
<dbReference type="Gene3D" id="3.40.50.300">
    <property type="entry name" value="P-loop containing nucleotide triphosphate hydrolases"/>
    <property type="match status" value="1"/>
</dbReference>
<dbReference type="Proteomes" id="UP000623250">
    <property type="component" value="Unassembled WGS sequence"/>
</dbReference>
<dbReference type="HAMAP" id="MF_00328">
    <property type="entry name" value="Guanylate_kinase"/>
    <property type="match status" value="1"/>
</dbReference>
<evidence type="ECO:0000256" key="9">
    <source>
        <dbReference type="HAMAP-Rule" id="MF_00328"/>
    </source>
</evidence>
<dbReference type="EC" id="2.7.4.8" evidence="2 9"/>
<evidence type="ECO:0000313" key="11">
    <source>
        <dbReference type="EMBL" id="MBJ7543510.1"/>
    </source>
</evidence>
<feature type="domain" description="Guanylate kinase-like" evidence="10">
    <location>
        <begin position="13"/>
        <end position="192"/>
    </location>
</feature>
<dbReference type="Pfam" id="PF00625">
    <property type="entry name" value="Guanylate_kin"/>
    <property type="match status" value="1"/>
</dbReference>
<evidence type="ECO:0000256" key="3">
    <source>
        <dbReference type="ARBA" id="ARBA00016296"/>
    </source>
</evidence>
<evidence type="ECO:0000259" key="10">
    <source>
        <dbReference type="PROSITE" id="PS50052"/>
    </source>
</evidence>
<evidence type="ECO:0000256" key="4">
    <source>
        <dbReference type="ARBA" id="ARBA00022679"/>
    </source>
</evidence>
<dbReference type="GO" id="GO:0005829">
    <property type="term" value="C:cytosol"/>
    <property type="evidence" value="ECO:0007669"/>
    <property type="project" value="TreeGrafter"/>
</dbReference>
<dbReference type="FunFam" id="3.30.63.10:FF:000002">
    <property type="entry name" value="Guanylate kinase 1"/>
    <property type="match status" value="1"/>
</dbReference>
<dbReference type="GO" id="GO:0005524">
    <property type="term" value="F:ATP binding"/>
    <property type="evidence" value="ECO:0007669"/>
    <property type="project" value="UniProtKB-UniRule"/>
</dbReference>
<dbReference type="InterPro" id="IPR008144">
    <property type="entry name" value="Guanylate_kin-like_dom"/>
</dbReference>
<dbReference type="SUPFAM" id="SSF52540">
    <property type="entry name" value="P-loop containing nucleoside triphosphate hydrolases"/>
    <property type="match status" value="1"/>
</dbReference>
<dbReference type="GO" id="GO:0004385">
    <property type="term" value="F:GMP kinase activity"/>
    <property type="evidence" value="ECO:0007669"/>
    <property type="project" value="UniProtKB-UniRule"/>
</dbReference>
<dbReference type="AlphaFoldDB" id="A0A8I1GCV0"/>
<dbReference type="SMART" id="SM00072">
    <property type="entry name" value="GuKc"/>
    <property type="match status" value="1"/>
</dbReference>
<evidence type="ECO:0000256" key="7">
    <source>
        <dbReference type="ARBA" id="ARBA00022840"/>
    </source>
</evidence>
<dbReference type="InterPro" id="IPR027417">
    <property type="entry name" value="P-loop_NTPase"/>
</dbReference>
<comment type="subcellular location">
    <subcellularLocation>
        <location evidence="9">Cytoplasm</location>
    </subcellularLocation>
</comment>
<dbReference type="RefSeq" id="WP_037235381.1">
    <property type="nucleotide sequence ID" value="NZ_JAEMUK010000014.1"/>
</dbReference>
<evidence type="ECO:0000256" key="2">
    <source>
        <dbReference type="ARBA" id="ARBA00012961"/>
    </source>
</evidence>
<keyword evidence="12" id="KW-1185">Reference proteome</keyword>
<evidence type="ECO:0000256" key="6">
    <source>
        <dbReference type="ARBA" id="ARBA00022777"/>
    </source>
</evidence>
<dbReference type="PROSITE" id="PS50052">
    <property type="entry name" value="GUANYLATE_KINASE_2"/>
    <property type="match status" value="1"/>
</dbReference>
<dbReference type="NCBIfam" id="TIGR03263">
    <property type="entry name" value="guanyl_kin"/>
    <property type="match status" value="1"/>
</dbReference>
<keyword evidence="5 9" id="KW-0547">Nucleotide-binding</keyword>
<gene>
    <name evidence="9 11" type="primary">gmk</name>
    <name evidence="11" type="ORF">JDN41_08055</name>
</gene>
<evidence type="ECO:0000256" key="8">
    <source>
        <dbReference type="ARBA" id="ARBA00030128"/>
    </source>
</evidence>
<dbReference type="EMBL" id="JAEMUK010000014">
    <property type="protein sequence ID" value="MBJ7543510.1"/>
    <property type="molecule type" value="Genomic_DNA"/>
</dbReference>
<feature type="binding site" evidence="9">
    <location>
        <begin position="20"/>
        <end position="27"/>
    </location>
    <ligand>
        <name>ATP</name>
        <dbReference type="ChEBI" id="CHEBI:30616"/>
    </ligand>
</feature>
<proteinExistence type="inferred from homology"/>
<comment type="similarity">
    <text evidence="1 9">Belongs to the guanylate kinase family.</text>
</comment>
<protein>
    <recommendedName>
        <fullName evidence="3 9">Guanylate kinase</fullName>
        <ecNumber evidence="2 9">2.7.4.8</ecNumber>
    </recommendedName>
    <alternativeName>
        <fullName evidence="8 9">GMP kinase</fullName>
    </alternativeName>
</protein>
<dbReference type="InterPro" id="IPR017665">
    <property type="entry name" value="Guanylate_kinase"/>
</dbReference>
<evidence type="ECO:0000256" key="5">
    <source>
        <dbReference type="ARBA" id="ARBA00022741"/>
    </source>
</evidence>
<dbReference type="InterPro" id="IPR008145">
    <property type="entry name" value="GK/Ca_channel_bsu"/>
</dbReference>
<sequence length="218" mass="23974">MSSEPIATPDRRGLCLILSSPSGAGKTTLARLLLASDASLGHSVSVTTRPSRAQEADGVDYYFVTRDRFEAMRDAGELLEWAEVFGNFYGTPAEPVKAALAEGRDMLFDVDWQGASSIAALLPEDAVRVFILPPSGEELSRRIYSRGTDPEHVIEARLEGAEAEISHWGDYDYVLVNRNVEDSLAVLKGIVTAERHRRHRQVGLRTLIAQLAPPSRTR</sequence>
<reference evidence="11 12" key="1">
    <citation type="submission" date="2020-12" db="EMBL/GenBank/DDBJ databases">
        <title>Revised draft genomes of Rhodomicrobium vannielii ATCC 17100 and Rhodomicrobium udaipurense JA643.</title>
        <authorList>
            <person name="Conners E.M."/>
            <person name="Davenport E.J."/>
            <person name="Bose A."/>
        </authorList>
    </citation>
    <scope>NUCLEOTIDE SEQUENCE [LARGE SCALE GENOMIC DNA]</scope>
    <source>
        <strain evidence="11 12">JA643</strain>
    </source>
</reference>